<dbReference type="AlphaFoldDB" id="A0A164KF90"/>
<keyword evidence="1" id="KW-1133">Transmembrane helix</keyword>
<evidence type="ECO:0000313" key="3">
    <source>
        <dbReference type="Proteomes" id="UP000076482"/>
    </source>
</evidence>
<name>A0A164KF90_BACCE</name>
<reference evidence="2 3" key="1">
    <citation type="submission" date="2015-09" db="EMBL/GenBank/DDBJ databases">
        <title>Bacillus cereus food isolates.</title>
        <authorList>
            <person name="Boekhorst J."/>
        </authorList>
    </citation>
    <scope>NUCLEOTIDE SEQUENCE [LARGE SCALE GENOMIC DNA]</scope>
    <source>
        <strain evidence="2 3">B4088</strain>
    </source>
</reference>
<protein>
    <submittedName>
        <fullName evidence="2">Uncharacterized protein</fullName>
    </submittedName>
</protein>
<gene>
    <name evidence="2" type="ORF">B4088_6371</name>
</gene>
<feature type="transmembrane region" description="Helical" evidence="1">
    <location>
        <begin position="31"/>
        <end position="50"/>
    </location>
</feature>
<keyword evidence="1" id="KW-0472">Membrane</keyword>
<sequence>MAIMYAYDQNKTFDAINPRIEMREPATILKIAYLAIVLGIMAIITPYKAVSIKAPPFL</sequence>
<dbReference type="EMBL" id="LJKE01000132">
    <property type="protein sequence ID" value="KZD50174.1"/>
    <property type="molecule type" value="Genomic_DNA"/>
</dbReference>
<keyword evidence="1" id="KW-0812">Transmembrane</keyword>
<comment type="caution">
    <text evidence="2">The sequence shown here is derived from an EMBL/GenBank/DDBJ whole genome shotgun (WGS) entry which is preliminary data.</text>
</comment>
<proteinExistence type="predicted"/>
<evidence type="ECO:0000313" key="2">
    <source>
        <dbReference type="EMBL" id="KZD50174.1"/>
    </source>
</evidence>
<organism evidence="2 3">
    <name type="scientific">Bacillus cereus</name>
    <dbReference type="NCBI Taxonomy" id="1396"/>
    <lineage>
        <taxon>Bacteria</taxon>
        <taxon>Bacillati</taxon>
        <taxon>Bacillota</taxon>
        <taxon>Bacilli</taxon>
        <taxon>Bacillales</taxon>
        <taxon>Bacillaceae</taxon>
        <taxon>Bacillus</taxon>
        <taxon>Bacillus cereus group</taxon>
    </lineage>
</organism>
<evidence type="ECO:0000256" key="1">
    <source>
        <dbReference type="SAM" id="Phobius"/>
    </source>
</evidence>
<accession>A0A164KF90</accession>
<dbReference type="Proteomes" id="UP000076482">
    <property type="component" value="Unassembled WGS sequence"/>
</dbReference>